<evidence type="ECO:0000313" key="3">
    <source>
        <dbReference type="Proteomes" id="UP001595764"/>
    </source>
</evidence>
<gene>
    <name evidence="2" type="ORF">ACFORO_18515</name>
</gene>
<dbReference type="EMBL" id="JBHRWI010000021">
    <property type="protein sequence ID" value="MFC3512172.1"/>
    <property type="molecule type" value="Genomic_DNA"/>
</dbReference>
<dbReference type="RefSeq" id="WP_354742488.1">
    <property type="nucleotide sequence ID" value="NZ_JBHRWI010000021.1"/>
</dbReference>
<name>A0ABV7QFT5_9PSEU</name>
<keyword evidence="1" id="KW-1133">Transmembrane helix</keyword>
<evidence type="ECO:0000256" key="1">
    <source>
        <dbReference type="SAM" id="Phobius"/>
    </source>
</evidence>
<proteinExistence type="predicted"/>
<keyword evidence="3" id="KW-1185">Reference proteome</keyword>
<feature type="transmembrane region" description="Helical" evidence="1">
    <location>
        <begin position="53"/>
        <end position="73"/>
    </location>
</feature>
<sequence>MLVFGEPYETSGGTVLITVTRQGRRGGPGRAVGLYTINADGVTWTPAVDQGRIALIGACTGFVAAAFATLAVVHRPPWPNLTERAMIALADAEVAKAQIGKSRR</sequence>
<reference evidence="3" key="1">
    <citation type="journal article" date="2019" name="Int. J. Syst. Evol. Microbiol.">
        <title>The Global Catalogue of Microorganisms (GCM) 10K type strain sequencing project: providing services to taxonomists for standard genome sequencing and annotation.</title>
        <authorList>
            <consortium name="The Broad Institute Genomics Platform"/>
            <consortium name="The Broad Institute Genome Sequencing Center for Infectious Disease"/>
            <person name="Wu L."/>
            <person name="Ma J."/>
        </authorList>
    </citation>
    <scope>NUCLEOTIDE SEQUENCE [LARGE SCALE GENOMIC DNA]</scope>
    <source>
        <strain evidence="3">CGMCC 4.7682</strain>
    </source>
</reference>
<keyword evidence="1" id="KW-0472">Membrane</keyword>
<evidence type="ECO:0000313" key="2">
    <source>
        <dbReference type="EMBL" id="MFC3512172.1"/>
    </source>
</evidence>
<protein>
    <submittedName>
        <fullName evidence="2">Uncharacterized protein</fullName>
    </submittedName>
</protein>
<accession>A0ABV7QFT5</accession>
<organism evidence="2 3">
    <name type="scientific">Amycolatopsis halotolerans</name>
    <dbReference type="NCBI Taxonomy" id="330083"/>
    <lineage>
        <taxon>Bacteria</taxon>
        <taxon>Bacillati</taxon>
        <taxon>Actinomycetota</taxon>
        <taxon>Actinomycetes</taxon>
        <taxon>Pseudonocardiales</taxon>
        <taxon>Pseudonocardiaceae</taxon>
        <taxon>Amycolatopsis</taxon>
    </lineage>
</organism>
<comment type="caution">
    <text evidence="2">The sequence shown here is derived from an EMBL/GenBank/DDBJ whole genome shotgun (WGS) entry which is preliminary data.</text>
</comment>
<keyword evidence="1" id="KW-0812">Transmembrane</keyword>
<dbReference type="Proteomes" id="UP001595764">
    <property type="component" value="Unassembled WGS sequence"/>
</dbReference>